<proteinExistence type="predicted"/>
<feature type="transmembrane region" description="Helical" evidence="1">
    <location>
        <begin position="304"/>
        <end position="324"/>
    </location>
</feature>
<feature type="transmembrane region" description="Helical" evidence="1">
    <location>
        <begin position="34"/>
        <end position="50"/>
    </location>
</feature>
<feature type="transmembrane region" description="Helical" evidence="1">
    <location>
        <begin position="336"/>
        <end position="352"/>
    </location>
</feature>
<sequence length="462" mass="49701">MTEPMTEPMTGPTTPIDPQPAPVGVRAWLTPQRVWIAIVGASLVLFVVIGRDQWFVRDDWAFVLTRPTMREQLGVADWLFTAQDGHWMTPPLLVFAAIQGVVGIDVYWPYLAANMALHLAAVLLLHRLCTRAGVSRWTTVLVCSLMLLFGSGWENVVFAVQVTYNLSLVAFFAHLLLVDHDGPVGRRDAIGAVVGIVGVSSSAFGPFYAAAVFAVLAWRRRWTAAAVAVGPQALIYSWWLFTWGSDPAGESGDASATGAVRFARLALTATFNAMTWQILFAGAAVLGIAVVVFLTPLDRRTRSLVTVLAVLPLPVLLAIGWQRAAFGLDSAASPRYLYMSAMALAVPFGLAIDQLRRLDRRALVVGRVIVALALASNVRLLVNASGDWADRSADARRAFELVAGSPDVATADPGLVIVAFDPDVRVGRLPQLVAEGAITPRVPTTPDELALVERVLAGTPLP</sequence>
<feature type="transmembrane region" description="Helical" evidence="1">
    <location>
        <begin position="222"/>
        <end position="241"/>
    </location>
</feature>
<keyword evidence="1" id="KW-1133">Transmembrane helix</keyword>
<dbReference type="AlphaFoldDB" id="A0A6J6EPU8"/>
<name>A0A6J6EPU8_9ZZZZ</name>
<feature type="transmembrane region" description="Helical" evidence="1">
    <location>
        <begin position="156"/>
        <end position="177"/>
    </location>
</feature>
<keyword evidence="1" id="KW-0812">Transmembrane</keyword>
<protein>
    <submittedName>
        <fullName evidence="2">Unannotated protein</fullName>
    </submittedName>
</protein>
<accession>A0A6J6EPU8</accession>
<feature type="transmembrane region" description="Helical" evidence="1">
    <location>
        <begin position="274"/>
        <end position="297"/>
    </location>
</feature>
<dbReference type="EMBL" id="CAEZSR010000124">
    <property type="protein sequence ID" value="CAB4576553.1"/>
    <property type="molecule type" value="Genomic_DNA"/>
</dbReference>
<feature type="transmembrane region" description="Helical" evidence="1">
    <location>
        <begin position="189"/>
        <end position="215"/>
    </location>
</feature>
<gene>
    <name evidence="2" type="ORF">UFOPK1493_02747</name>
</gene>
<evidence type="ECO:0000313" key="2">
    <source>
        <dbReference type="EMBL" id="CAB4576553.1"/>
    </source>
</evidence>
<organism evidence="2">
    <name type="scientific">freshwater metagenome</name>
    <dbReference type="NCBI Taxonomy" id="449393"/>
    <lineage>
        <taxon>unclassified sequences</taxon>
        <taxon>metagenomes</taxon>
        <taxon>ecological metagenomes</taxon>
    </lineage>
</organism>
<reference evidence="2" key="1">
    <citation type="submission" date="2020-05" db="EMBL/GenBank/DDBJ databases">
        <authorList>
            <person name="Chiriac C."/>
            <person name="Salcher M."/>
            <person name="Ghai R."/>
            <person name="Kavagutti S V."/>
        </authorList>
    </citation>
    <scope>NUCLEOTIDE SEQUENCE</scope>
</reference>
<keyword evidence="1" id="KW-0472">Membrane</keyword>
<evidence type="ECO:0000256" key="1">
    <source>
        <dbReference type="SAM" id="Phobius"/>
    </source>
</evidence>